<feature type="region of interest" description="Disordered" evidence="2">
    <location>
        <begin position="488"/>
        <end position="535"/>
    </location>
</feature>
<dbReference type="InterPro" id="IPR026161">
    <property type="entry name" value="FAM178"/>
</dbReference>
<dbReference type="Proteomes" id="UP000565785">
    <property type="component" value="Unassembled WGS sequence"/>
</dbReference>
<dbReference type="Pfam" id="PF14816">
    <property type="entry name" value="CANIN"/>
    <property type="match status" value="1"/>
</dbReference>
<name>A0A7L1NX49_RHICY</name>
<reference evidence="4 5" key="1">
    <citation type="submission" date="2019-09" db="EMBL/GenBank/DDBJ databases">
        <title>Bird 10,000 Genomes (B10K) Project - Family phase.</title>
        <authorList>
            <person name="Zhang G."/>
        </authorList>
    </citation>
    <scope>NUCLEOTIDE SEQUENCE [LARGE SCALE GENOMIC DNA]</scope>
    <source>
        <strain evidence="4">B10K-DU-002-35</strain>
        <tissue evidence="4">Muscle</tissue>
    </source>
</reference>
<dbReference type="OrthoDB" id="6158547at2759"/>
<evidence type="ECO:0000256" key="2">
    <source>
        <dbReference type="SAM" id="MobiDB-lite"/>
    </source>
</evidence>
<feature type="domain" description="Coiled-coil SMC6 And NSE5 INteracting (CANIN)" evidence="3">
    <location>
        <begin position="226"/>
        <end position="461"/>
    </location>
</feature>
<dbReference type="PANTHER" id="PTHR16046:SF11">
    <property type="entry name" value="PROTEIN FAM178B"/>
    <property type="match status" value="1"/>
</dbReference>
<evidence type="ECO:0000256" key="1">
    <source>
        <dbReference type="ARBA" id="ARBA00010311"/>
    </source>
</evidence>
<gene>
    <name evidence="4" type="primary">Fam178b</name>
    <name evidence="4" type="ORF">RHICYA_R11387</name>
</gene>
<feature type="non-terminal residue" evidence="4">
    <location>
        <position position="535"/>
    </location>
</feature>
<accession>A0A7L1NX49</accession>
<evidence type="ECO:0000313" key="4">
    <source>
        <dbReference type="EMBL" id="NXO04565.1"/>
    </source>
</evidence>
<dbReference type="InterPro" id="IPR044276">
    <property type="entry name" value="CANIN_dom"/>
</dbReference>
<evidence type="ECO:0000313" key="5">
    <source>
        <dbReference type="Proteomes" id="UP000565785"/>
    </source>
</evidence>
<evidence type="ECO:0000259" key="3">
    <source>
        <dbReference type="Pfam" id="PF14816"/>
    </source>
</evidence>
<dbReference type="AlphaFoldDB" id="A0A7L1NX49"/>
<dbReference type="EMBL" id="VXBP01010191">
    <property type="protein sequence ID" value="NXO04565.1"/>
    <property type="molecule type" value="Genomic_DNA"/>
</dbReference>
<keyword evidence="5" id="KW-1185">Reference proteome</keyword>
<comment type="similarity">
    <text evidence="1">Belongs to the FAM178 family.</text>
</comment>
<comment type="caution">
    <text evidence="4">The sequence shown here is derived from an EMBL/GenBank/DDBJ whole genome shotgun (WGS) entry which is preliminary data.</text>
</comment>
<sequence>RWFQLPLSSARIPRSSLFSSGFQQQLLRYQQLRALKHLPVGRPVPHPPPGLLEPWPPVSSSGPQGPTAWRRLRGAGAGRGESLGCRQGFPCPCRNPQSPPLCPSSGDDELSPPWARDQSPRPEDLQHAGANPEHVPWASRKIPWGIPVPTWSLPKRCHHSLAQVGSPQPDPLASSLGSLLWDKSPCESSEEHALLSQEQRYPGSAGCQRALCGACSLPDAALWSLRDFLAHFSLNSRSIPTVHPGEPIFCARPVPAPSLDARGLQPQSPLEKLFLCNSPTRQTAFVRSGALSLLYGRVARCPLPVLRWLFQLMVLGPAATDAARALWDIWLSTEQPWCPTVLEISKAFALLGADLSPLHRLLSPKKCPVGRSTLDASCLARAASPDAPSTLVLVSQLANVCKFLVLCVVTQPCHYTDCARVVLVNVVSLLSLDRALRRQPLPELQHLLCCLLEGIRDWQEQGAPVPPEPPCHGLAAAAASDRCAASRGARRAAGAGPASGTGTAGRPVPGTQRAPTGAGRCQPGGLLPQPQPPPP</sequence>
<feature type="non-terminal residue" evidence="4">
    <location>
        <position position="1"/>
    </location>
</feature>
<proteinExistence type="inferred from homology"/>
<dbReference type="PANTHER" id="PTHR16046">
    <property type="entry name" value="SMC5-SMC6 COMPLEX LOCALIZATION FACTOR 2"/>
    <property type="match status" value="1"/>
</dbReference>
<organism evidence="4 5">
    <name type="scientific">Rhinopomastus cyanomelas</name>
    <name type="common">Common scimitarbill</name>
    <dbReference type="NCBI Taxonomy" id="113115"/>
    <lineage>
        <taxon>Eukaryota</taxon>
        <taxon>Metazoa</taxon>
        <taxon>Chordata</taxon>
        <taxon>Craniata</taxon>
        <taxon>Vertebrata</taxon>
        <taxon>Euteleostomi</taxon>
        <taxon>Archelosauria</taxon>
        <taxon>Archosauria</taxon>
        <taxon>Dinosauria</taxon>
        <taxon>Saurischia</taxon>
        <taxon>Theropoda</taxon>
        <taxon>Coelurosauria</taxon>
        <taxon>Aves</taxon>
        <taxon>Neognathae</taxon>
        <taxon>Neoaves</taxon>
        <taxon>Telluraves</taxon>
        <taxon>Coraciimorphae</taxon>
        <taxon>Bucerotiformes</taxon>
        <taxon>Rhinopomastidae</taxon>
        <taxon>Rhinopomastus</taxon>
    </lineage>
</organism>
<feature type="region of interest" description="Disordered" evidence="2">
    <location>
        <begin position="99"/>
        <end position="134"/>
    </location>
</feature>
<protein>
    <submittedName>
        <fullName evidence="4">F178B protein</fullName>
    </submittedName>
</protein>